<reference evidence="13" key="1">
    <citation type="journal article" date="2016" name="J. Virol.">
        <title>Arteriviruses, Pegiviruses, and Lentiviruses Are Common among Wild African Monkeys.</title>
        <authorList>
            <person name="Bailey A."/>
            <person name="Heimbruch K."/>
        </authorList>
    </citation>
    <scope>NUCLEOTIDE SEQUENCE [LARGE SCALE GENOMIC DNA]</scope>
</reference>
<dbReference type="GO" id="GO:0044196">
    <property type="term" value="C:host cell nucleolus"/>
    <property type="evidence" value="ECO:0007669"/>
    <property type="project" value="UniProtKB-SubCell"/>
</dbReference>
<name>A0A159D760_SIV</name>
<comment type="similarity">
    <text evidence="2 10">Belongs to the lentiviruses Tat family.</text>
</comment>
<feature type="region of interest" description="Disordered" evidence="11">
    <location>
        <begin position="58"/>
        <end position="112"/>
    </location>
</feature>
<gene>
    <name evidence="12" type="primary">tat</name>
</gene>
<keyword evidence="7 10" id="KW-0805">Transcription regulation</keyword>
<dbReference type="PRINTS" id="PR00055">
    <property type="entry name" value="HIVTATDOMAIN"/>
</dbReference>
<sequence>MDKEEAQRLLQDLHKPLQKCNNKCYCKRCCYHCQLCFLQKGLGVHYASRPRRKKIAATAALAESDQSISTRGRDNQATSKKEKEVETNPGANQTAGRKNLEHKRRTDTGSTN</sequence>
<keyword evidence="4 10" id="KW-1048">Host nucleus</keyword>
<dbReference type="Gene3D" id="4.10.20.10">
    <property type="entry name" value="Tat domain"/>
    <property type="match status" value="1"/>
</dbReference>
<accession>A0A159D760</accession>
<evidence type="ECO:0000256" key="11">
    <source>
        <dbReference type="SAM" id="MobiDB-lite"/>
    </source>
</evidence>
<dbReference type="GO" id="GO:0003723">
    <property type="term" value="F:RNA binding"/>
    <property type="evidence" value="ECO:0007669"/>
    <property type="project" value="UniProtKB-KW"/>
</dbReference>
<keyword evidence="6 10" id="KW-0694">RNA-binding</keyword>
<evidence type="ECO:0000256" key="4">
    <source>
        <dbReference type="ARBA" id="ARBA00022562"/>
    </source>
</evidence>
<evidence type="ECO:0000256" key="1">
    <source>
        <dbReference type="ARBA" id="ARBA00004307"/>
    </source>
</evidence>
<evidence type="ECO:0000256" key="3">
    <source>
        <dbReference type="ARBA" id="ARBA00022376"/>
    </source>
</evidence>
<evidence type="ECO:0000256" key="5">
    <source>
        <dbReference type="ARBA" id="ARBA00022581"/>
    </source>
</evidence>
<evidence type="ECO:0000313" key="12">
    <source>
        <dbReference type="EMBL" id="ALS54380.1"/>
    </source>
</evidence>
<dbReference type="Proteomes" id="UP000153892">
    <property type="component" value="Genome"/>
</dbReference>
<evidence type="ECO:0000256" key="8">
    <source>
        <dbReference type="ARBA" id="ARBA00023159"/>
    </source>
</evidence>
<dbReference type="EMBL" id="KR862332">
    <property type="protein sequence ID" value="ALS54380.1"/>
    <property type="molecule type" value="Genomic_RNA"/>
</dbReference>
<dbReference type="Pfam" id="PF00539">
    <property type="entry name" value="Tat"/>
    <property type="match status" value="1"/>
</dbReference>
<feature type="compositionally biased region" description="Basic and acidic residues" evidence="11">
    <location>
        <begin position="71"/>
        <end position="86"/>
    </location>
</feature>
<evidence type="ECO:0000256" key="10">
    <source>
        <dbReference type="RuleBase" id="RU003311"/>
    </source>
</evidence>
<dbReference type="InterPro" id="IPR036963">
    <property type="entry name" value="Tat_dom_sf"/>
</dbReference>
<organismHost>
    <name type="scientific">Pan troglodytes</name>
    <name type="common">Chimpanzee</name>
    <dbReference type="NCBI Taxonomy" id="9598"/>
</organismHost>
<organismHost>
    <name type="scientific">Cercopithecidae</name>
    <name type="common">Old World monkeys</name>
    <dbReference type="NCBI Taxonomy" id="9527"/>
</organismHost>
<protein>
    <recommendedName>
        <fullName evidence="3 10">Protein Tat</fullName>
    </recommendedName>
</protein>
<evidence type="ECO:0000313" key="13">
    <source>
        <dbReference type="Proteomes" id="UP000153892"/>
    </source>
</evidence>
<keyword evidence="5" id="KW-0945">Host-virus interaction</keyword>
<proteinExistence type="inferred from homology"/>
<evidence type="ECO:0000256" key="6">
    <source>
        <dbReference type="ARBA" id="ARBA00022884"/>
    </source>
</evidence>
<evidence type="ECO:0000256" key="7">
    <source>
        <dbReference type="ARBA" id="ARBA00023015"/>
    </source>
</evidence>
<keyword evidence="8 10" id="KW-0010">Activator</keyword>
<organism evidence="12 13">
    <name type="scientific">Simian immunodeficiency virus</name>
    <name type="common">SIV</name>
    <dbReference type="NCBI Taxonomy" id="11723"/>
    <lineage>
        <taxon>Viruses</taxon>
        <taxon>Riboviria</taxon>
        <taxon>Pararnavirae</taxon>
        <taxon>Artverviricota</taxon>
        <taxon>Revtraviricetes</taxon>
        <taxon>Ortervirales</taxon>
        <taxon>Retroviridae</taxon>
        <taxon>Orthoretrovirinae</taxon>
        <taxon>Lentivirus</taxon>
        <taxon>Lentivirus simimdef</taxon>
    </lineage>
</organism>
<dbReference type="GO" id="GO:0050434">
    <property type="term" value="P:positive regulation of viral transcription"/>
    <property type="evidence" value="ECO:0007669"/>
    <property type="project" value="InterPro"/>
</dbReference>
<keyword evidence="9 10" id="KW-0804">Transcription</keyword>
<dbReference type="GO" id="GO:0001070">
    <property type="term" value="F:RNA-binding transcription regulator activity"/>
    <property type="evidence" value="ECO:0007669"/>
    <property type="project" value="InterPro"/>
</dbReference>
<comment type="subcellular location">
    <subcellularLocation>
        <location evidence="1 10">Host nucleus</location>
        <location evidence="1 10">Host nucleolus</location>
    </subcellularLocation>
</comment>
<dbReference type="InterPro" id="IPR001831">
    <property type="entry name" value="IV_Tat"/>
</dbReference>
<evidence type="ECO:0000256" key="2">
    <source>
        <dbReference type="ARBA" id="ARBA00009398"/>
    </source>
</evidence>
<evidence type="ECO:0000256" key="9">
    <source>
        <dbReference type="ARBA" id="ARBA00023163"/>
    </source>
</evidence>